<proteinExistence type="predicted"/>
<dbReference type="GeneID" id="5076591"/>
<sequence>MSDILQYFRLSDLLESARHDHMAATFRGDKKQEKEFRTQCANFHTEMIALRAKITAAEFEKE</sequence>
<dbReference type="Proteomes" id="UP000001305">
    <property type="component" value="Segment"/>
</dbReference>
<dbReference type="EMBL" id="AY986977">
    <property type="protein sequence ID" value="AAX84910.1"/>
    <property type="molecule type" value="Genomic_DNA"/>
</dbReference>
<accession>Q52PT7</accession>
<dbReference type="RefSeq" id="YP_239342.1">
    <property type="nucleotide sequence ID" value="NC_007024.1"/>
</dbReference>
<name>Q52PT7_9CAUD</name>
<organism evidence="1 2">
    <name type="scientific">Xanthomonas phage Xp15</name>
    <dbReference type="NCBI Taxonomy" id="322855"/>
    <lineage>
        <taxon>Viruses</taxon>
        <taxon>Duplodnaviria</taxon>
        <taxon>Heunggongvirae</taxon>
        <taxon>Uroviricota</taxon>
        <taxon>Caudoviricetes</taxon>
        <taxon>Alachuavirus</taxon>
        <taxon>Alachuavirus Xp15</taxon>
    </lineage>
</organism>
<reference evidence="1 2" key="1">
    <citation type="submission" date="2005-03" db="EMBL/GenBank/DDBJ databases">
        <title>Sequencing of bacteriophage Xp15 from Xanthomonas campestris pv. pelargonii and identification of the lysis genes.</title>
        <authorList>
            <person name="Ramadugu C."/>
            <person name="Gabriel D.W."/>
        </authorList>
    </citation>
    <scope>NUCLEOTIDE SEQUENCE [LARGE SCALE GENOMIC DNA]</scope>
</reference>
<keyword evidence="2" id="KW-1185">Reference proteome</keyword>
<dbReference type="KEGG" id="vg:5076591"/>
<evidence type="ECO:0000313" key="1">
    <source>
        <dbReference type="EMBL" id="AAX84910.1"/>
    </source>
</evidence>
<protein>
    <submittedName>
        <fullName evidence="1">Uncharacterized protein</fullName>
    </submittedName>
</protein>
<evidence type="ECO:0000313" key="2">
    <source>
        <dbReference type="Proteomes" id="UP000001305"/>
    </source>
</evidence>